<proteinExistence type="predicted"/>
<dbReference type="InterPro" id="IPR007575">
    <property type="entry name" value="SchA_CurD-like"/>
</dbReference>
<gene>
    <name evidence="2" type="ORF">GA0070618_6575</name>
</gene>
<organism evidence="2 3">
    <name type="scientific">Micromonospora echinospora</name>
    <name type="common">Micromonospora purpurea</name>
    <dbReference type="NCBI Taxonomy" id="1877"/>
    <lineage>
        <taxon>Bacteria</taxon>
        <taxon>Bacillati</taxon>
        <taxon>Actinomycetota</taxon>
        <taxon>Actinomycetes</taxon>
        <taxon>Micromonosporales</taxon>
        <taxon>Micromonosporaceae</taxon>
        <taxon>Micromonospora</taxon>
    </lineage>
</organism>
<reference evidence="3" key="1">
    <citation type="submission" date="2016-06" db="EMBL/GenBank/DDBJ databases">
        <authorList>
            <person name="Varghese N."/>
            <person name="Submissions Spin"/>
        </authorList>
    </citation>
    <scope>NUCLEOTIDE SEQUENCE [LARGE SCALE GENOMIC DNA]</scope>
    <source>
        <strain evidence="3">DSM 43816</strain>
    </source>
</reference>
<name>A0A1C5A9B9_MICEC</name>
<feature type="domain" description="SchA/CurD-like" evidence="1">
    <location>
        <begin position="1"/>
        <end position="118"/>
    </location>
</feature>
<dbReference type="RefSeq" id="WP_088985073.1">
    <property type="nucleotide sequence ID" value="NZ_LT607413.1"/>
</dbReference>
<dbReference type="AlphaFoldDB" id="A0A1C5A9B9"/>
<keyword evidence="3" id="KW-1185">Reference proteome</keyword>
<dbReference type="Pfam" id="PF04486">
    <property type="entry name" value="SchA_CurD"/>
    <property type="match status" value="1"/>
</dbReference>
<sequence>MPYAAIRYDVIPGHEDEIAEIFASFRRVSTPVLKNEQGEEVGQLLGSAVFISDEIVIRVIHYEGDFRAIGRHMGQQSGVHDLEGKLAKYLKTQRDTSSPEKFAEYFRNANMRCIAQLTKENYPGPVPAGAQQG</sequence>
<dbReference type="InParanoid" id="A0A1C5A9B9"/>
<evidence type="ECO:0000259" key="1">
    <source>
        <dbReference type="Pfam" id="PF04486"/>
    </source>
</evidence>
<accession>A0A1C5A9B9</accession>
<evidence type="ECO:0000313" key="3">
    <source>
        <dbReference type="Proteomes" id="UP000198253"/>
    </source>
</evidence>
<dbReference type="OrthoDB" id="3853500at2"/>
<dbReference type="Proteomes" id="UP000198253">
    <property type="component" value="Chromosome I"/>
</dbReference>
<protein>
    <submittedName>
        <fullName evidence="2">SchA/CurD like domain-containing protein</fullName>
    </submittedName>
</protein>
<evidence type="ECO:0000313" key="2">
    <source>
        <dbReference type="EMBL" id="SCF41817.1"/>
    </source>
</evidence>
<dbReference type="EMBL" id="LT607413">
    <property type="protein sequence ID" value="SCF41817.1"/>
    <property type="molecule type" value="Genomic_DNA"/>
</dbReference>